<protein>
    <submittedName>
        <fullName evidence="13">Ring finger protein 112</fullName>
    </submittedName>
</protein>
<dbReference type="FunFam" id="3.30.40.10:FF:001361">
    <property type="entry name" value="Ring finger protein 112, gene 1"/>
    <property type="match status" value="1"/>
</dbReference>
<dbReference type="InParanoid" id="A0A803J9Q9"/>
<dbReference type="SUPFAM" id="SSF57850">
    <property type="entry name" value="RING/U-box"/>
    <property type="match status" value="1"/>
</dbReference>
<keyword evidence="5" id="KW-0342">GTP-binding</keyword>
<accession>A0A803J9Q9</accession>
<keyword evidence="6" id="KW-1015">Disulfide bond</keyword>
<evidence type="ECO:0000256" key="9">
    <source>
        <dbReference type="SAM" id="MobiDB-lite"/>
    </source>
</evidence>
<reference evidence="13" key="2">
    <citation type="submission" date="2021-03" db="UniProtKB">
        <authorList>
            <consortium name="Ensembl"/>
        </authorList>
    </citation>
    <scope>IDENTIFICATION</scope>
</reference>
<keyword evidence="4" id="KW-0862">Zinc</keyword>
<dbReference type="Ensembl" id="ENSXETT00000124317">
    <property type="protein sequence ID" value="ENSXETP00000104596"/>
    <property type="gene ID" value="ENSXETG00000006278"/>
</dbReference>
<evidence type="ECO:0000256" key="1">
    <source>
        <dbReference type="ARBA" id="ARBA00022723"/>
    </source>
</evidence>
<evidence type="ECO:0000259" key="11">
    <source>
        <dbReference type="PROSITE" id="PS51406"/>
    </source>
</evidence>
<dbReference type="InterPro" id="IPR030386">
    <property type="entry name" value="G_GB1_RHD3_dom"/>
</dbReference>
<dbReference type="PROSITE" id="PS51406">
    <property type="entry name" value="FIBRINOGEN_C_2"/>
    <property type="match status" value="1"/>
</dbReference>
<dbReference type="Gene3D" id="3.30.40.10">
    <property type="entry name" value="Zinc/RING finger domain, C3HC4 (zinc finger)"/>
    <property type="match status" value="1"/>
</dbReference>
<evidence type="ECO:0000256" key="3">
    <source>
        <dbReference type="ARBA" id="ARBA00022771"/>
    </source>
</evidence>
<dbReference type="FunFam" id="3.90.215.10:FF:000001">
    <property type="entry name" value="Tenascin isoform 1"/>
    <property type="match status" value="1"/>
</dbReference>
<evidence type="ECO:0000256" key="4">
    <source>
        <dbReference type="ARBA" id="ARBA00022833"/>
    </source>
</evidence>
<dbReference type="Pfam" id="PF00147">
    <property type="entry name" value="Fibrinogen_C"/>
    <property type="match status" value="1"/>
</dbReference>
<feature type="domain" description="GB1/RHD3-type G" evidence="12">
    <location>
        <begin position="180"/>
        <end position="415"/>
    </location>
</feature>
<dbReference type="CDD" id="cd01851">
    <property type="entry name" value="GBP"/>
    <property type="match status" value="1"/>
</dbReference>
<dbReference type="InterPro" id="IPR015894">
    <property type="entry name" value="Guanylate-bd_N"/>
</dbReference>
<evidence type="ECO:0000256" key="7">
    <source>
        <dbReference type="PROSITE-ProRule" id="PRU00175"/>
    </source>
</evidence>
<proteinExistence type="inferred from homology"/>
<feature type="region of interest" description="Disordered" evidence="9">
    <location>
        <begin position="1"/>
        <end position="55"/>
    </location>
</feature>
<dbReference type="Bgee" id="ENSXETG00000006278">
    <property type="expression patterns" value="Expressed in 2-cell stage embryo and 17 other cell types or tissues"/>
</dbReference>
<keyword evidence="3 7" id="KW-0863">Zinc-finger</keyword>
<evidence type="ECO:0000259" key="10">
    <source>
        <dbReference type="PROSITE" id="PS50089"/>
    </source>
</evidence>
<dbReference type="GO" id="GO:0008270">
    <property type="term" value="F:zinc ion binding"/>
    <property type="evidence" value="ECO:0007669"/>
    <property type="project" value="UniProtKB-KW"/>
</dbReference>
<evidence type="ECO:0000256" key="2">
    <source>
        <dbReference type="ARBA" id="ARBA00022741"/>
    </source>
</evidence>
<feature type="compositionally biased region" description="Basic residues" evidence="9">
    <location>
        <begin position="23"/>
        <end position="33"/>
    </location>
</feature>
<dbReference type="CDD" id="cd00087">
    <property type="entry name" value="FReD"/>
    <property type="match status" value="1"/>
</dbReference>
<dbReference type="SMART" id="SM00184">
    <property type="entry name" value="RING"/>
    <property type="match status" value="1"/>
</dbReference>
<evidence type="ECO:0000256" key="8">
    <source>
        <dbReference type="PROSITE-ProRule" id="PRU01052"/>
    </source>
</evidence>
<evidence type="ECO:0000256" key="6">
    <source>
        <dbReference type="ARBA" id="ARBA00023157"/>
    </source>
</evidence>
<dbReference type="Gene3D" id="3.40.50.300">
    <property type="entry name" value="P-loop containing nucleotide triphosphate hydrolases"/>
    <property type="match status" value="1"/>
</dbReference>
<dbReference type="NCBIfam" id="NF040941">
    <property type="entry name" value="GGGWT_bact"/>
    <property type="match status" value="1"/>
</dbReference>
<dbReference type="InterPro" id="IPR002181">
    <property type="entry name" value="Fibrinogen_a/b/g_C_dom"/>
</dbReference>
<gene>
    <name evidence="13" type="primary">rnf112</name>
</gene>
<evidence type="ECO:0000313" key="13">
    <source>
        <dbReference type="Ensembl" id="ENSXETP00000104596"/>
    </source>
</evidence>
<dbReference type="SMART" id="SM00186">
    <property type="entry name" value="FBG"/>
    <property type="match status" value="1"/>
</dbReference>
<organism evidence="13">
    <name type="scientific">Xenopus tropicalis</name>
    <name type="common">Western clawed frog</name>
    <name type="synonym">Silurana tropicalis</name>
    <dbReference type="NCBI Taxonomy" id="8364"/>
    <lineage>
        <taxon>Eukaryota</taxon>
        <taxon>Metazoa</taxon>
        <taxon>Chordata</taxon>
        <taxon>Craniata</taxon>
        <taxon>Vertebrata</taxon>
        <taxon>Euteleostomi</taxon>
        <taxon>Amphibia</taxon>
        <taxon>Batrachia</taxon>
        <taxon>Anura</taxon>
        <taxon>Pipoidea</taxon>
        <taxon>Pipidae</taxon>
        <taxon>Xenopodinae</taxon>
        <taxon>Xenopus</taxon>
        <taxon>Silurana</taxon>
    </lineage>
</organism>
<dbReference type="PROSITE" id="PS00518">
    <property type="entry name" value="ZF_RING_1"/>
    <property type="match status" value="1"/>
</dbReference>
<dbReference type="SUPFAM" id="SSF56496">
    <property type="entry name" value="Fibrinogen C-terminal domain-like"/>
    <property type="match status" value="1"/>
</dbReference>
<dbReference type="PANTHER" id="PTHR10751">
    <property type="entry name" value="GUANYLATE BINDING PROTEIN"/>
    <property type="match status" value="1"/>
</dbReference>
<dbReference type="Pfam" id="PF02263">
    <property type="entry name" value="GBP"/>
    <property type="match status" value="1"/>
</dbReference>
<dbReference type="InterPro" id="IPR027417">
    <property type="entry name" value="P-loop_NTPase"/>
</dbReference>
<dbReference type="PROSITE" id="PS50089">
    <property type="entry name" value="ZF_RING_2"/>
    <property type="match status" value="1"/>
</dbReference>
<dbReference type="GO" id="GO:0003924">
    <property type="term" value="F:GTPase activity"/>
    <property type="evidence" value="ECO:0007669"/>
    <property type="project" value="InterPro"/>
</dbReference>
<evidence type="ECO:0000259" key="12">
    <source>
        <dbReference type="PROSITE" id="PS51715"/>
    </source>
</evidence>
<dbReference type="InterPro" id="IPR013083">
    <property type="entry name" value="Znf_RING/FYVE/PHD"/>
</dbReference>
<dbReference type="FunCoup" id="A0A803J9Q9">
    <property type="interactions" value="15"/>
</dbReference>
<dbReference type="InterPro" id="IPR017907">
    <property type="entry name" value="Znf_RING_CS"/>
</dbReference>
<dbReference type="Xenbase" id="XB-GENE-920329">
    <property type="gene designation" value="rnf112"/>
</dbReference>
<dbReference type="GO" id="GO:0005525">
    <property type="term" value="F:GTP binding"/>
    <property type="evidence" value="ECO:0007669"/>
    <property type="project" value="UniProtKB-KW"/>
</dbReference>
<feature type="compositionally biased region" description="Low complexity" evidence="9">
    <location>
        <begin position="35"/>
        <end position="50"/>
    </location>
</feature>
<dbReference type="InterPro" id="IPR001841">
    <property type="entry name" value="Znf_RING"/>
</dbReference>
<keyword evidence="1" id="KW-0479">Metal-binding</keyword>
<sequence>MERPSGAAGGEGGRRGGGATQNRRGKRRQRKPKNPAGAGDSGAASAQQPQYREDSFSSLTEDITCSICLDDLTDPVYIACGHTFCRGCITTHWGTPHPHGYLCPECRASCPRNHIVPDYRLGNLVSKIKQGIQERNAMQEHLLAMEPDHPIQLVWADRSGRLNLNQSEACDCFLNTQYSHYPVFLLCIIGEKRRGKSFLMNYIMRALRSMEMGEEFTLGADDEALKGFEWSPGTESTTKGIWMWNRPFILDHKGGKTAVFLLDTEGSLDIGSDRETCIKLSALSLFLSSHLIFNVASNLKETELDYMEMYLNMGEEYGTQNLQHLDILVRDWYNSKKWDRDVAHFYISREIENLQQRNSYPKVLWSLKSNQTRCFLLPHPGKGITGESKGRLQDMDEDFQESLRSYVYEVIRVVCTHIKLNVYGEILTSAHIFSMLKEFMEVLDRQKYGFSSPMEMFYAIKNQRLMGDIENEFEEFLKNQALGALGRVALLLLACGSVWGRISKREPDNGEDTEQFPADCEEVHAAGAEADGVYVIYPAGSSSAVPVYCDMTTDGGKWTVIQKRFNGTLSFFRGWTDYKLGFGRADEEYWLGLHNIYQLTLRRKYELRIDLGDFENNTVHAKYGDFSLSPKAINPEDDGYTLYVEEFTDGGAGDSLTYHSGMKFSTYDRDRDTYQQNCASLSAGGFWFRACHLANLNGPYLRGAHLSYGSGIIWSGWKGLYYSLKSTEMKIRRV</sequence>
<feature type="compositionally biased region" description="Gly residues" evidence="9">
    <location>
        <begin position="7"/>
        <end position="19"/>
    </location>
</feature>
<dbReference type="InterPro" id="IPR014716">
    <property type="entry name" value="Fibrinogen_a/b/g_C_1"/>
</dbReference>
<dbReference type="GeneTree" id="ENSGT00940000160153"/>
<dbReference type="Pfam" id="PF15227">
    <property type="entry name" value="zf-C3HC4_4"/>
    <property type="match status" value="1"/>
</dbReference>
<dbReference type="InterPro" id="IPR036056">
    <property type="entry name" value="Fibrinogen-like_C"/>
</dbReference>
<comment type="similarity">
    <text evidence="8">Belongs to the TRAFAC class dynamin-like GTPase superfamily. GB1/RHD3 GTPase family.</text>
</comment>
<reference evidence="13" key="1">
    <citation type="journal article" date="2010" name="Science">
        <title>The genome of the Western clawed frog Xenopus tropicalis.</title>
        <authorList>
            <person name="Hellsten U."/>
            <person name="Harland R.M."/>
            <person name="Gilchrist M.J."/>
            <person name="Hendrix D."/>
            <person name="Jurka J."/>
            <person name="Kapitonov V."/>
            <person name="Ovcharenko I."/>
            <person name="Putnam N.H."/>
            <person name="Shu S."/>
            <person name="Taher L."/>
            <person name="Blitz I.L."/>
            <person name="Blumberg B."/>
            <person name="Dichmann D.S."/>
            <person name="Dubchak I."/>
            <person name="Amaya E."/>
            <person name="Detter J.C."/>
            <person name="Fletcher R."/>
            <person name="Gerhard D.S."/>
            <person name="Goodstein D."/>
            <person name="Graves T."/>
            <person name="Grigoriev I.V."/>
            <person name="Grimwood J."/>
            <person name="Kawashima T."/>
            <person name="Lindquist E."/>
            <person name="Lucas S.M."/>
            <person name="Mead P.E."/>
            <person name="Mitros T."/>
            <person name="Ogino H."/>
            <person name="Ohta Y."/>
            <person name="Poliakov A.V."/>
            <person name="Pollet N."/>
            <person name="Robert J."/>
            <person name="Salamov A."/>
            <person name="Sater A.K."/>
            <person name="Schmutz J."/>
            <person name="Terry A."/>
            <person name="Vize P.D."/>
            <person name="Warren W.C."/>
            <person name="Wells D."/>
            <person name="Wills A."/>
            <person name="Wilson R.K."/>
            <person name="Zimmerman L.B."/>
            <person name="Zorn A.M."/>
            <person name="Grainger R."/>
            <person name="Grammer T."/>
            <person name="Khokha M.K."/>
            <person name="Richardson P.M."/>
            <person name="Rokhsar D.S."/>
        </authorList>
    </citation>
    <scope>NUCLEOTIDE SEQUENCE [LARGE SCALE GENOMIC DNA]</scope>
    <source>
        <strain evidence="13">Nigerian</strain>
    </source>
</reference>
<name>A0A803J9Q9_XENTR</name>
<dbReference type="FunFam" id="3.40.50.300:FF:003482">
    <property type="entry name" value="Ring finger protein 112, gene 2"/>
    <property type="match status" value="1"/>
</dbReference>
<dbReference type="SUPFAM" id="SSF52540">
    <property type="entry name" value="P-loop containing nucleoside triphosphate hydrolases"/>
    <property type="match status" value="1"/>
</dbReference>
<dbReference type="Gene3D" id="3.90.215.10">
    <property type="entry name" value="Gamma Fibrinogen, chain A, domain 1"/>
    <property type="match status" value="1"/>
</dbReference>
<evidence type="ECO:0000256" key="5">
    <source>
        <dbReference type="ARBA" id="ARBA00023134"/>
    </source>
</evidence>
<feature type="domain" description="Fibrinogen C-terminal" evidence="11">
    <location>
        <begin position="511"/>
        <end position="734"/>
    </location>
</feature>
<keyword evidence="2" id="KW-0547">Nucleotide-binding</keyword>
<feature type="domain" description="RING-type" evidence="10">
    <location>
        <begin position="65"/>
        <end position="107"/>
    </location>
</feature>
<dbReference type="AlphaFoldDB" id="A0A803J9Q9"/>
<dbReference type="PROSITE" id="PS51715">
    <property type="entry name" value="G_GB1_RHD3"/>
    <property type="match status" value="1"/>
</dbReference>